<accession>A0A438C0B3</accession>
<name>A0A438C0B3_VITVI</name>
<organism evidence="2 3">
    <name type="scientific">Vitis vinifera</name>
    <name type="common">Grape</name>
    <dbReference type="NCBI Taxonomy" id="29760"/>
    <lineage>
        <taxon>Eukaryota</taxon>
        <taxon>Viridiplantae</taxon>
        <taxon>Streptophyta</taxon>
        <taxon>Embryophyta</taxon>
        <taxon>Tracheophyta</taxon>
        <taxon>Spermatophyta</taxon>
        <taxon>Magnoliopsida</taxon>
        <taxon>eudicotyledons</taxon>
        <taxon>Gunneridae</taxon>
        <taxon>Pentapetalae</taxon>
        <taxon>rosids</taxon>
        <taxon>Vitales</taxon>
        <taxon>Vitaceae</taxon>
        <taxon>Viteae</taxon>
        <taxon>Vitis</taxon>
    </lineage>
</organism>
<sequence length="70" mass="7933">MVQSSRTSKWVSLCVVFFAHFVSVMADDGVFLKRHETEIIPWDFESGHSAHFRVSSNNGAPILEHLMLPC</sequence>
<gene>
    <name evidence="2" type="ORF">CK203_080887</name>
</gene>
<dbReference type="AlphaFoldDB" id="A0A438C0B3"/>
<proteinExistence type="predicted"/>
<reference evidence="2 3" key="1">
    <citation type="journal article" date="2018" name="PLoS Genet.">
        <title>Population sequencing reveals clonal diversity and ancestral inbreeding in the grapevine cultivar Chardonnay.</title>
        <authorList>
            <person name="Roach M.J."/>
            <person name="Johnson D.L."/>
            <person name="Bohlmann J."/>
            <person name="van Vuuren H.J."/>
            <person name="Jones S.J."/>
            <person name="Pretorius I.S."/>
            <person name="Schmidt S.A."/>
            <person name="Borneman A.R."/>
        </authorList>
    </citation>
    <scope>NUCLEOTIDE SEQUENCE [LARGE SCALE GENOMIC DNA]</scope>
    <source>
        <strain evidence="3">cv. Chardonnay</strain>
        <tissue evidence="2">Leaf</tissue>
    </source>
</reference>
<dbReference type="EMBL" id="QGNW01002586">
    <property type="protein sequence ID" value="RVW16670.1"/>
    <property type="molecule type" value="Genomic_DNA"/>
</dbReference>
<evidence type="ECO:0000313" key="2">
    <source>
        <dbReference type="EMBL" id="RVW16670.1"/>
    </source>
</evidence>
<feature type="chain" id="PRO_5019314353" evidence="1">
    <location>
        <begin position="27"/>
        <end position="70"/>
    </location>
</feature>
<evidence type="ECO:0000256" key="1">
    <source>
        <dbReference type="SAM" id="SignalP"/>
    </source>
</evidence>
<comment type="caution">
    <text evidence="2">The sequence shown here is derived from an EMBL/GenBank/DDBJ whole genome shotgun (WGS) entry which is preliminary data.</text>
</comment>
<keyword evidence="1" id="KW-0732">Signal</keyword>
<dbReference type="Proteomes" id="UP000288805">
    <property type="component" value="Unassembled WGS sequence"/>
</dbReference>
<evidence type="ECO:0000313" key="3">
    <source>
        <dbReference type="Proteomes" id="UP000288805"/>
    </source>
</evidence>
<protein>
    <submittedName>
        <fullName evidence="2">Uncharacterized protein</fullName>
    </submittedName>
</protein>
<feature type="signal peptide" evidence="1">
    <location>
        <begin position="1"/>
        <end position="26"/>
    </location>
</feature>